<feature type="compositionally biased region" description="Basic and acidic residues" evidence="3">
    <location>
        <begin position="169"/>
        <end position="182"/>
    </location>
</feature>
<accession>A0A316UNJ5</accession>
<evidence type="ECO:0000256" key="2">
    <source>
        <dbReference type="PROSITE-ProRule" id="PRU00176"/>
    </source>
</evidence>
<evidence type="ECO:0008006" key="8">
    <source>
        <dbReference type="Google" id="ProtNLM"/>
    </source>
</evidence>
<feature type="domain" description="NTF2" evidence="5">
    <location>
        <begin position="36"/>
        <end position="152"/>
    </location>
</feature>
<evidence type="ECO:0000259" key="4">
    <source>
        <dbReference type="PROSITE" id="PS50102"/>
    </source>
</evidence>
<dbReference type="GO" id="GO:0005829">
    <property type="term" value="C:cytosol"/>
    <property type="evidence" value="ECO:0007669"/>
    <property type="project" value="TreeGrafter"/>
</dbReference>
<dbReference type="Gene3D" id="3.10.450.50">
    <property type="match status" value="1"/>
</dbReference>
<dbReference type="InterPro" id="IPR000504">
    <property type="entry name" value="RRM_dom"/>
</dbReference>
<dbReference type="STRING" id="1569628.A0A316UNJ5"/>
<feature type="compositionally biased region" description="Pro residues" evidence="3">
    <location>
        <begin position="305"/>
        <end position="314"/>
    </location>
</feature>
<evidence type="ECO:0000313" key="7">
    <source>
        <dbReference type="Proteomes" id="UP000245884"/>
    </source>
</evidence>
<feature type="compositionally biased region" description="Low complexity" evidence="3">
    <location>
        <begin position="240"/>
        <end position="265"/>
    </location>
</feature>
<dbReference type="PANTHER" id="PTHR10693">
    <property type="entry name" value="RAS GTPASE-ACTIVATING PROTEIN-BINDING PROTEIN"/>
    <property type="match status" value="1"/>
</dbReference>
<dbReference type="GO" id="GO:0016579">
    <property type="term" value="P:protein deubiquitination"/>
    <property type="evidence" value="ECO:0007669"/>
    <property type="project" value="TreeGrafter"/>
</dbReference>
<proteinExistence type="predicted"/>
<dbReference type="FunFam" id="3.10.450.50:FF:000003">
    <property type="entry name" value="Nuclear transport factor 2 family protein"/>
    <property type="match status" value="1"/>
</dbReference>
<evidence type="ECO:0000259" key="5">
    <source>
        <dbReference type="PROSITE" id="PS50177"/>
    </source>
</evidence>
<dbReference type="SUPFAM" id="SSF54427">
    <property type="entry name" value="NTF2-like"/>
    <property type="match status" value="1"/>
</dbReference>
<sequence>MSSSQQTNGAVASTSAPNAAAATQAGGKPAVQPSEVGWLFVPQYYTFLNQNPGRLHCFYTKKSTLIHGTEQEEEKQCFGQQEIHDRITALGFQDCKVYVSNVDSQSSASGGIIIQVLGEMSNKNGPWRKFAQTFFLAEQPNGYFVLNDIFRYLKDEDESEEQAEEVEEDIRKDEAEAKETGRDVAGAKADISAIAQPGATPHVQPVIAANPESSKTAAIAAAPQDTSVTEVADEKKAEPETSAPAAAAEEAKATTTAAAEPSPVEAAKEETAPAAAAAAPAAAAPSPVAATAAPSAPTQAAAAPPAEPTGPPKPKTWANLAASNATTWGSAVRSDAKGTSTTAPAVTVAAGARSGATGARSNATSQQQQQQQSQSHGNREGGTVQPGAVFIKNAISENGITESSLRSVLEERFGQLKELQMVPSRACAFATFDSPETARKAIAASQSGGGVAVGDKKWKVSIEEKRNRPGQAGGAPGGPRGEGQREGQRGERADRGGFKTAGGRGRGRGGKAPAA</sequence>
<feature type="compositionally biased region" description="Acidic residues" evidence="3">
    <location>
        <begin position="158"/>
        <end position="168"/>
    </location>
</feature>
<dbReference type="PROSITE" id="PS50177">
    <property type="entry name" value="NTF2_DOMAIN"/>
    <property type="match status" value="1"/>
</dbReference>
<dbReference type="InterPro" id="IPR002075">
    <property type="entry name" value="NTF2_dom"/>
</dbReference>
<dbReference type="InterPro" id="IPR012677">
    <property type="entry name" value="Nucleotide-bd_a/b_plait_sf"/>
</dbReference>
<dbReference type="GO" id="GO:0034517">
    <property type="term" value="P:ribophagy"/>
    <property type="evidence" value="ECO:0007669"/>
    <property type="project" value="TreeGrafter"/>
</dbReference>
<name>A0A316UNJ5_9BASI</name>
<evidence type="ECO:0000256" key="3">
    <source>
        <dbReference type="SAM" id="MobiDB-lite"/>
    </source>
</evidence>
<dbReference type="SUPFAM" id="SSF54928">
    <property type="entry name" value="RNA-binding domain, RBD"/>
    <property type="match status" value="1"/>
</dbReference>
<reference evidence="6 7" key="1">
    <citation type="journal article" date="2018" name="Mol. Biol. Evol.">
        <title>Broad Genomic Sampling Reveals a Smut Pathogenic Ancestry of the Fungal Clade Ustilaginomycotina.</title>
        <authorList>
            <person name="Kijpornyongpan T."/>
            <person name="Mondo S.J."/>
            <person name="Barry K."/>
            <person name="Sandor L."/>
            <person name="Lee J."/>
            <person name="Lipzen A."/>
            <person name="Pangilinan J."/>
            <person name="LaButti K."/>
            <person name="Hainaut M."/>
            <person name="Henrissat B."/>
            <person name="Grigoriev I.V."/>
            <person name="Spatafora J.W."/>
            <person name="Aime M.C."/>
        </authorList>
    </citation>
    <scope>NUCLEOTIDE SEQUENCE [LARGE SCALE GENOMIC DNA]</scope>
    <source>
        <strain evidence="6 7">MCA 5214</strain>
    </source>
</reference>
<feature type="region of interest" description="Disordered" evidence="3">
    <location>
        <begin position="158"/>
        <end position="185"/>
    </location>
</feature>
<dbReference type="SMART" id="SM00360">
    <property type="entry name" value="RRM"/>
    <property type="match status" value="1"/>
</dbReference>
<gene>
    <name evidence="6" type="ORF">BDZ90DRAFT_232952</name>
</gene>
<organism evidence="6 7">
    <name type="scientific">Jaminaea rosea</name>
    <dbReference type="NCBI Taxonomy" id="1569628"/>
    <lineage>
        <taxon>Eukaryota</taxon>
        <taxon>Fungi</taxon>
        <taxon>Dikarya</taxon>
        <taxon>Basidiomycota</taxon>
        <taxon>Ustilaginomycotina</taxon>
        <taxon>Exobasidiomycetes</taxon>
        <taxon>Microstromatales</taxon>
        <taxon>Microstromatales incertae sedis</taxon>
        <taxon>Jaminaea</taxon>
    </lineage>
</organism>
<dbReference type="Pfam" id="PF02136">
    <property type="entry name" value="NTF2"/>
    <property type="match status" value="1"/>
</dbReference>
<feature type="compositionally biased region" description="Gly residues" evidence="3">
    <location>
        <begin position="471"/>
        <end position="481"/>
    </location>
</feature>
<feature type="compositionally biased region" description="Low complexity" evidence="3">
    <location>
        <begin position="272"/>
        <end position="304"/>
    </location>
</feature>
<dbReference type="GO" id="GO:0003729">
    <property type="term" value="F:mRNA binding"/>
    <property type="evidence" value="ECO:0007669"/>
    <property type="project" value="TreeGrafter"/>
</dbReference>
<dbReference type="Gene3D" id="3.30.70.330">
    <property type="match status" value="1"/>
</dbReference>
<evidence type="ECO:0000256" key="1">
    <source>
        <dbReference type="ARBA" id="ARBA00022884"/>
    </source>
</evidence>
<dbReference type="GO" id="GO:1990904">
    <property type="term" value="C:ribonucleoprotein complex"/>
    <property type="evidence" value="ECO:0007669"/>
    <property type="project" value="TreeGrafter"/>
</dbReference>
<feature type="region of interest" description="Disordered" evidence="3">
    <location>
        <begin position="460"/>
        <end position="515"/>
    </location>
</feature>
<evidence type="ECO:0000313" key="6">
    <source>
        <dbReference type="EMBL" id="PWN26857.1"/>
    </source>
</evidence>
<dbReference type="CDD" id="cd00780">
    <property type="entry name" value="NTF2"/>
    <property type="match status" value="1"/>
</dbReference>
<feature type="region of interest" description="Disordered" evidence="3">
    <location>
        <begin position="214"/>
        <end position="388"/>
    </location>
</feature>
<feature type="domain" description="RRM" evidence="4">
    <location>
        <begin position="387"/>
        <end position="465"/>
    </location>
</feature>
<dbReference type="InterPro" id="IPR035979">
    <property type="entry name" value="RBD_domain_sf"/>
</dbReference>
<protein>
    <recommendedName>
        <fullName evidence="8">NTF2-domain-containing protein</fullName>
    </recommendedName>
</protein>
<dbReference type="EMBL" id="KZ819670">
    <property type="protein sequence ID" value="PWN26857.1"/>
    <property type="molecule type" value="Genomic_DNA"/>
</dbReference>
<dbReference type="AlphaFoldDB" id="A0A316UNJ5"/>
<dbReference type="GeneID" id="37028277"/>
<dbReference type="GO" id="GO:1990861">
    <property type="term" value="C:Ubp3-Bre5 deubiquitination complex"/>
    <property type="evidence" value="ECO:0007669"/>
    <property type="project" value="TreeGrafter"/>
</dbReference>
<dbReference type="InterPro" id="IPR018222">
    <property type="entry name" value="Nuclear_transport_factor_2_euk"/>
</dbReference>
<dbReference type="PROSITE" id="PS50102">
    <property type="entry name" value="RRM"/>
    <property type="match status" value="1"/>
</dbReference>
<feature type="compositionally biased region" description="Basic and acidic residues" evidence="3">
    <location>
        <begin position="482"/>
        <end position="497"/>
    </location>
</feature>
<feature type="compositionally biased region" description="Low complexity" evidence="3">
    <location>
        <begin position="338"/>
        <end position="375"/>
    </location>
</feature>
<dbReference type="InterPro" id="IPR039539">
    <property type="entry name" value="Ras_GTPase_bind_prot"/>
</dbReference>
<dbReference type="RefSeq" id="XP_025361469.1">
    <property type="nucleotide sequence ID" value="XM_025506454.1"/>
</dbReference>
<keyword evidence="1 2" id="KW-0694">RNA-binding</keyword>
<keyword evidence="7" id="KW-1185">Reference proteome</keyword>
<dbReference type="Pfam" id="PF00076">
    <property type="entry name" value="RRM_1"/>
    <property type="match status" value="1"/>
</dbReference>
<dbReference type="PANTHER" id="PTHR10693:SF20">
    <property type="entry name" value="AT27578P"/>
    <property type="match status" value="1"/>
</dbReference>
<dbReference type="InterPro" id="IPR032710">
    <property type="entry name" value="NTF2-like_dom_sf"/>
</dbReference>
<dbReference type="OrthoDB" id="339151at2759"/>
<dbReference type="Proteomes" id="UP000245884">
    <property type="component" value="Unassembled WGS sequence"/>
</dbReference>